<dbReference type="PANTHER" id="PTHR43386:SF1">
    <property type="entry name" value="D,D-DIPEPTIDE TRANSPORT SYSTEM PERMEASE PROTEIN DDPC-RELATED"/>
    <property type="match status" value="1"/>
</dbReference>
<dbReference type="Gene3D" id="1.10.3720.10">
    <property type="entry name" value="MetI-like"/>
    <property type="match status" value="1"/>
</dbReference>
<evidence type="ECO:0000256" key="7">
    <source>
        <dbReference type="RuleBase" id="RU363032"/>
    </source>
</evidence>
<evidence type="ECO:0000256" key="6">
    <source>
        <dbReference type="ARBA" id="ARBA00023136"/>
    </source>
</evidence>
<comment type="subcellular location">
    <subcellularLocation>
        <location evidence="1 7">Cell membrane</location>
        <topology evidence="1 7">Multi-pass membrane protein</topology>
    </subcellularLocation>
</comment>
<dbReference type="CDD" id="cd06261">
    <property type="entry name" value="TM_PBP2"/>
    <property type="match status" value="1"/>
</dbReference>
<evidence type="ECO:0000256" key="4">
    <source>
        <dbReference type="ARBA" id="ARBA00022692"/>
    </source>
</evidence>
<keyword evidence="4 7" id="KW-0812">Transmembrane</keyword>
<dbReference type="RefSeq" id="WP_120746162.1">
    <property type="nucleotide sequence ID" value="NZ_RBAH01000003.1"/>
</dbReference>
<evidence type="ECO:0000313" key="9">
    <source>
        <dbReference type="EMBL" id="RKN85793.1"/>
    </source>
</evidence>
<organism evidence="9 10">
    <name type="scientific">Paenibacillus ginsengarvi</name>
    <dbReference type="NCBI Taxonomy" id="400777"/>
    <lineage>
        <taxon>Bacteria</taxon>
        <taxon>Bacillati</taxon>
        <taxon>Bacillota</taxon>
        <taxon>Bacilli</taxon>
        <taxon>Bacillales</taxon>
        <taxon>Paenibacillaceae</taxon>
        <taxon>Paenibacillus</taxon>
    </lineage>
</organism>
<dbReference type="SUPFAM" id="SSF161098">
    <property type="entry name" value="MetI-like"/>
    <property type="match status" value="1"/>
</dbReference>
<keyword evidence="6 7" id="KW-0472">Membrane</keyword>
<sequence>MSKEAAGSISRPSQVSSAVPGIGTAIVKTLQSLSVWGKTALAFLIVLHLFVALAPLFLSHSPTDTDPLSATMPASADHLLGTDELGRDELARIVAGGRITLTVGFSAMALAVLLGGLLGSIAGFFGGAAEYAIMRVVDMMLSIPSFFLILIEITAFGNSPPIVIIAVGLTYWPQMARIVHAEVLKWRSSSLVEAETTLGANPWRILFRHVVPQTFSSIIVLATLGIGWAILAESGLSYLGLGIQPPLASWGNMLQNSQTYIWTAPVLAVYPGVLILATVLAYSLLGEALRDALDPKLKR</sequence>
<feature type="transmembrane region" description="Helical" evidence="7">
    <location>
        <begin position="218"/>
        <end position="240"/>
    </location>
</feature>
<keyword evidence="2 7" id="KW-0813">Transport</keyword>
<reference evidence="9 10" key="1">
    <citation type="journal article" date="2007" name="Int. J. Syst. Evol. Microbiol.">
        <title>Paenibacillus ginsengarvi sp. nov., isolated from soil from ginseng cultivation.</title>
        <authorList>
            <person name="Yoon M.H."/>
            <person name="Ten L.N."/>
            <person name="Im W.T."/>
        </authorList>
    </citation>
    <scope>NUCLEOTIDE SEQUENCE [LARGE SCALE GENOMIC DNA]</scope>
    <source>
        <strain evidence="9 10">KCTC 13059</strain>
    </source>
</reference>
<evidence type="ECO:0000256" key="1">
    <source>
        <dbReference type="ARBA" id="ARBA00004651"/>
    </source>
</evidence>
<dbReference type="PANTHER" id="PTHR43386">
    <property type="entry name" value="OLIGOPEPTIDE TRANSPORT SYSTEM PERMEASE PROTEIN APPC"/>
    <property type="match status" value="1"/>
</dbReference>
<comment type="similarity">
    <text evidence="7">Belongs to the binding-protein-dependent transport system permease family.</text>
</comment>
<dbReference type="OrthoDB" id="9797472at2"/>
<dbReference type="Proteomes" id="UP000282311">
    <property type="component" value="Unassembled WGS sequence"/>
</dbReference>
<protein>
    <submittedName>
        <fullName evidence="9">ABC transporter permease</fullName>
    </submittedName>
</protein>
<feature type="domain" description="ABC transmembrane type-1" evidence="8">
    <location>
        <begin position="97"/>
        <end position="286"/>
    </location>
</feature>
<dbReference type="EMBL" id="RBAH01000003">
    <property type="protein sequence ID" value="RKN85793.1"/>
    <property type="molecule type" value="Genomic_DNA"/>
</dbReference>
<feature type="transmembrane region" description="Helical" evidence="7">
    <location>
        <begin position="260"/>
        <end position="285"/>
    </location>
</feature>
<keyword evidence="3" id="KW-1003">Cell membrane</keyword>
<name>A0A3B0CK58_9BACL</name>
<feature type="transmembrane region" description="Helical" evidence="7">
    <location>
        <begin position="99"/>
        <end position="126"/>
    </location>
</feature>
<keyword evidence="10" id="KW-1185">Reference proteome</keyword>
<keyword evidence="5 7" id="KW-1133">Transmembrane helix</keyword>
<dbReference type="PROSITE" id="PS50928">
    <property type="entry name" value="ABC_TM1"/>
    <property type="match status" value="1"/>
</dbReference>
<evidence type="ECO:0000256" key="2">
    <source>
        <dbReference type="ARBA" id="ARBA00022448"/>
    </source>
</evidence>
<evidence type="ECO:0000259" key="8">
    <source>
        <dbReference type="PROSITE" id="PS50928"/>
    </source>
</evidence>
<accession>A0A3B0CK58</accession>
<comment type="caution">
    <text evidence="9">The sequence shown here is derived from an EMBL/GenBank/DDBJ whole genome shotgun (WGS) entry which is preliminary data.</text>
</comment>
<dbReference type="GO" id="GO:0005886">
    <property type="term" value="C:plasma membrane"/>
    <property type="evidence" value="ECO:0007669"/>
    <property type="project" value="UniProtKB-SubCell"/>
</dbReference>
<dbReference type="InterPro" id="IPR050366">
    <property type="entry name" value="BP-dependent_transpt_permease"/>
</dbReference>
<evidence type="ECO:0000256" key="5">
    <source>
        <dbReference type="ARBA" id="ARBA00022989"/>
    </source>
</evidence>
<feature type="transmembrane region" description="Helical" evidence="7">
    <location>
        <begin position="146"/>
        <end position="172"/>
    </location>
</feature>
<dbReference type="Pfam" id="PF00528">
    <property type="entry name" value="BPD_transp_1"/>
    <property type="match status" value="1"/>
</dbReference>
<proteinExistence type="inferred from homology"/>
<dbReference type="AlphaFoldDB" id="A0A3B0CK58"/>
<evidence type="ECO:0000256" key="3">
    <source>
        <dbReference type="ARBA" id="ARBA00022475"/>
    </source>
</evidence>
<gene>
    <name evidence="9" type="ORF">D7M11_05505</name>
</gene>
<dbReference type="InterPro" id="IPR000515">
    <property type="entry name" value="MetI-like"/>
</dbReference>
<evidence type="ECO:0000313" key="10">
    <source>
        <dbReference type="Proteomes" id="UP000282311"/>
    </source>
</evidence>
<dbReference type="InterPro" id="IPR035906">
    <property type="entry name" value="MetI-like_sf"/>
</dbReference>
<feature type="transmembrane region" description="Helical" evidence="7">
    <location>
        <begin position="40"/>
        <end position="58"/>
    </location>
</feature>
<dbReference type="GO" id="GO:0055085">
    <property type="term" value="P:transmembrane transport"/>
    <property type="evidence" value="ECO:0007669"/>
    <property type="project" value="InterPro"/>
</dbReference>